<dbReference type="EMBL" id="NOZR01000015">
    <property type="protein sequence ID" value="OYN77740.1"/>
    <property type="molecule type" value="Genomic_DNA"/>
</dbReference>
<evidence type="ECO:0000313" key="2">
    <source>
        <dbReference type="Proteomes" id="UP000216063"/>
    </source>
</evidence>
<accession>A0A255DF76</accession>
<comment type="caution">
    <text evidence="1">The sequence shown here is derived from an EMBL/GenBank/DDBJ whole genome shotgun (WGS) entry which is preliminary data.</text>
</comment>
<sequence length="74" mass="7664">MYRNIIGAALVSVAHIVSSSGNGSAPDIISQLQGQGYQVQINGQPSGGLSQCTVTDVHQAMPIAYVDLDCTSND</sequence>
<dbReference type="AlphaFoldDB" id="A0A255DF76"/>
<name>A0A255DF76_9MYCO</name>
<dbReference type="Proteomes" id="UP000216063">
    <property type="component" value="Unassembled WGS sequence"/>
</dbReference>
<protein>
    <submittedName>
        <fullName evidence="1">Uncharacterized protein</fullName>
    </submittedName>
</protein>
<gene>
    <name evidence="1" type="ORF">CG716_17855</name>
</gene>
<evidence type="ECO:0000313" key="1">
    <source>
        <dbReference type="EMBL" id="OYN77740.1"/>
    </source>
</evidence>
<organism evidence="1 2">
    <name type="scientific">Mycolicibacterium sphagni</name>
    <dbReference type="NCBI Taxonomy" id="1786"/>
    <lineage>
        <taxon>Bacteria</taxon>
        <taxon>Bacillati</taxon>
        <taxon>Actinomycetota</taxon>
        <taxon>Actinomycetes</taxon>
        <taxon>Mycobacteriales</taxon>
        <taxon>Mycobacteriaceae</taxon>
        <taxon>Mycolicibacterium</taxon>
    </lineage>
</organism>
<keyword evidence="2" id="KW-1185">Reference proteome</keyword>
<reference evidence="1 2" key="1">
    <citation type="submission" date="2017-07" db="EMBL/GenBank/DDBJ databases">
        <title>The new phylogeny of genus Mycobacterium.</title>
        <authorList>
            <person name="Tortoli E."/>
            <person name="Trovato A."/>
            <person name="Cirillo D.M."/>
        </authorList>
    </citation>
    <scope>NUCLEOTIDE SEQUENCE [LARGE SCALE GENOMIC DNA]</scope>
    <source>
        <strain evidence="1 2">ATCC 33027</strain>
    </source>
</reference>
<proteinExistence type="predicted"/>